<evidence type="ECO:0000313" key="2">
    <source>
        <dbReference type="EMBL" id="PKC73044.1"/>
    </source>
</evidence>
<evidence type="ECO:0000313" key="4">
    <source>
        <dbReference type="Proteomes" id="UP000232722"/>
    </source>
</evidence>
<gene>
    <name evidence="2" type="ORF">RhiirA1_451634</name>
    <name evidence="1" type="ORF">RhiirA5_414696</name>
</gene>
<dbReference type="AlphaFoldDB" id="A0A2I1EJE9"/>
<dbReference type="OrthoDB" id="2325367at2759"/>
<reference evidence="1 4" key="2">
    <citation type="submission" date="2017-09" db="EMBL/GenBank/DDBJ databases">
        <title>Extensive intraspecific genome diversity in a model arbuscular mycorrhizal fungus.</title>
        <authorList>
            <person name="Chen E.C."/>
            <person name="Morin E."/>
            <person name="Beaudet D."/>
            <person name="Noel J."/>
            <person name="Ndikumana S."/>
            <person name="Charron P."/>
            <person name="St-Onge C."/>
            <person name="Giorgi J."/>
            <person name="Grigoriev I.V."/>
            <person name="Roux C."/>
            <person name="Martin F.M."/>
            <person name="Corradi N."/>
        </authorList>
    </citation>
    <scope>NUCLEOTIDE SEQUENCE [LARGE SCALE GENOMIC DNA]</scope>
    <source>
        <strain evidence="1 4">A5</strain>
    </source>
</reference>
<evidence type="ECO:0000313" key="3">
    <source>
        <dbReference type="Proteomes" id="UP000232688"/>
    </source>
</evidence>
<protein>
    <submittedName>
        <fullName evidence="2">Uncharacterized protein</fullName>
    </submittedName>
</protein>
<dbReference type="EMBL" id="LLXJ01000402">
    <property type="protein sequence ID" value="PKC10160.1"/>
    <property type="molecule type" value="Genomic_DNA"/>
</dbReference>
<dbReference type="Proteomes" id="UP000232688">
    <property type="component" value="Unassembled WGS sequence"/>
</dbReference>
<dbReference type="VEuPathDB" id="FungiDB:RhiirA1_451634"/>
<organism evidence="2 3">
    <name type="scientific">Rhizophagus irregularis</name>
    <dbReference type="NCBI Taxonomy" id="588596"/>
    <lineage>
        <taxon>Eukaryota</taxon>
        <taxon>Fungi</taxon>
        <taxon>Fungi incertae sedis</taxon>
        <taxon>Mucoromycota</taxon>
        <taxon>Glomeromycotina</taxon>
        <taxon>Glomeromycetes</taxon>
        <taxon>Glomerales</taxon>
        <taxon>Glomeraceae</taxon>
        <taxon>Rhizophagus</taxon>
    </lineage>
</organism>
<dbReference type="EMBL" id="LLXH01000102">
    <property type="protein sequence ID" value="PKC73044.1"/>
    <property type="molecule type" value="Genomic_DNA"/>
</dbReference>
<reference evidence="1 4" key="1">
    <citation type="submission" date="2016-04" db="EMBL/GenBank/DDBJ databases">
        <title>Genome analyses suggest a sexual origin of heterokaryosis in a supposedly ancient asexual fungus.</title>
        <authorList>
            <person name="Ropars J."/>
            <person name="Sedzielewska K."/>
            <person name="Noel J."/>
            <person name="Charron P."/>
            <person name="Farinelli L."/>
            <person name="Marton T."/>
            <person name="Kruger M."/>
            <person name="Pelin A."/>
            <person name="Brachmann A."/>
            <person name="Corradi N."/>
        </authorList>
    </citation>
    <scope>NUCLEOTIDE SEQUENCE [LARGE SCALE GENOMIC DNA]</scope>
    <source>
        <strain evidence="1 4">A5</strain>
    </source>
</reference>
<evidence type="ECO:0000313" key="1">
    <source>
        <dbReference type="EMBL" id="PKC10160.1"/>
    </source>
</evidence>
<reference evidence="2 3" key="4">
    <citation type="submission" date="2017-10" db="EMBL/GenBank/DDBJ databases">
        <title>Genome analyses suggest a sexual origin of heterokaryosis in a supposedly ancient asexual fungus.</title>
        <authorList>
            <person name="Corradi N."/>
            <person name="Sedzielewska K."/>
            <person name="Noel J."/>
            <person name="Charron P."/>
            <person name="Farinelli L."/>
            <person name="Marton T."/>
            <person name="Kruger M."/>
            <person name="Pelin A."/>
            <person name="Brachmann A."/>
            <person name="Corradi N."/>
        </authorList>
    </citation>
    <scope>NUCLEOTIDE SEQUENCE [LARGE SCALE GENOMIC DNA]</scope>
    <source>
        <strain evidence="2 3">A1</strain>
    </source>
</reference>
<name>A0A2I1EJE9_9GLOM</name>
<accession>A0A2I1EJE9</accession>
<reference evidence="2 3" key="3">
    <citation type="submission" date="2017-10" db="EMBL/GenBank/DDBJ databases">
        <title>Extensive intraspecific genome diversity in a model arbuscular mycorrhizal fungus.</title>
        <authorList>
            <person name="Chen E.C.H."/>
            <person name="Morin E."/>
            <person name="Baudet D."/>
            <person name="Noel J."/>
            <person name="Ndikumana S."/>
            <person name="Charron P."/>
            <person name="St-Onge C."/>
            <person name="Giorgi J."/>
            <person name="Grigoriev I.V."/>
            <person name="Roux C."/>
            <person name="Martin F.M."/>
            <person name="Corradi N."/>
        </authorList>
    </citation>
    <scope>NUCLEOTIDE SEQUENCE [LARGE SCALE GENOMIC DNA]</scope>
    <source>
        <strain evidence="2 3">A1</strain>
    </source>
</reference>
<comment type="caution">
    <text evidence="2">The sequence shown here is derived from an EMBL/GenBank/DDBJ whole genome shotgun (WGS) entry which is preliminary data.</text>
</comment>
<sequence>MTYTIIDKKDIEVPILVNVDDFVRYKTNNNRSTYEIPMMYKLLWEAHHNFQLMDPRLKLQYYKDNEWEAEYISEAKKIGTEVWNNFYKHIHARSCSLV</sequence>
<proteinExistence type="predicted"/>
<dbReference type="Proteomes" id="UP000232722">
    <property type="component" value="Unassembled WGS sequence"/>
</dbReference>